<dbReference type="SUPFAM" id="SSF52540">
    <property type="entry name" value="P-loop containing nucleoside triphosphate hydrolases"/>
    <property type="match status" value="1"/>
</dbReference>
<dbReference type="InParanoid" id="A0A2T3B529"/>
<keyword evidence="3" id="KW-1185">Reference proteome</keyword>
<proteinExistence type="predicted"/>
<dbReference type="InterPro" id="IPR027417">
    <property type="entry name" value="P-loop_NTPase"/>
</dbReference>
<feature type="compositionally biased region" description="Basic and acidic residues" evidence="1">
    <location>
        <begin position="1"/>
        <end position="11"/>
    </location>
</feature>
<evidence type="ECO:0000313" key="3">
    <source>
        <dbReference type="Proteomes" id="UP000241818"/>
    </source>
</evidence>
<dbReference type="RefSeq" id="XP_024721998.1">
    <property type="nucleotide sequence ID" value="XM_024867418.1"/>
</dbReference>
<dbReference type="AlphaFoldDB" id="A0A2T3B529"/>
<dbReference type="OrthoDB" id="2364732at2759"/>
<gene>
    <name evidence="2" type="ORF">M430DRAFT_40656</name>
</gene>
<name>A0A2T3B529_AMORE</name>
<organism evidence="2 3">
    <name type="scientific">Amorphotheca resinae ATCC 22711</name>
    <dbReference type="NCBI Taxonomy" id="857342"/>
    <lineage>
        <taxon>Eukaryota</taxon>
        <taxon>Fungi</taxon>
        <taxon>Dikarya</taxon>
        <taxon>Ascomycota</taxon>
        <taxon>Pezizomycotina</taxon>
        <taxon>Leotiomycetes</taxon>
        <taxon>Helotiales</taxon>
        <taxon>Amorphothecaceae</taxon>
        <taxon>Amorphotheca</taxon>
    </lineage>
</organism>
<protein>
    <submittedName>
        <fullName evidence="2">Uncharacterized protein</fullName>
    </submittedName>
</protein>
<feature type="region of interest" description="Disordered" evidence="1">
    <location>
        <begin position="1"/>
        <end position="26"/>
    </location>
</feature>
<reference evidence="2 3" key="1">
    <citation type="journal article" date="2018" name="New Phytol.">
        <title>Comparative genomics and transcriptomics depict ericoid mycorrhizal fungi as versatile saprotrophs and plant mutualists.</title>
        <authorList>
            <person name="Martino E."/>
            <person name="Morin E."/>
            <person name="Grelet G.A."/>
            <person name="Kuo A."/>
            <person name="Kohler A."/>
            <person name="Daghino S."/>
            <person name="Barry K.W."/>
            <person name="Cichocki N."/>
            <person name="Clum A."/>
            <person name="Dockter R.B."/>
            <person name="Hainaut M."/>
            <person name="Kuo R.C."/>
            <person name="LaButti K."/>
            <person name="Lindahl B.D."/>
            <person name="Lindquist E.A."/>
            <person name="Lipzen A."/>
            <person name="Khouja H.R."/>
            <person name="Magnuson J."/>
            <person name="Murat C."/>
            <person name="Ohm R.A."/>
            <person name="Singer S.W."/>
            <person name="Spatafora J.W."/>
            <person name="Wang M."/>
            <person name="Veneault-Fourrey C."/>
            <person name="Henrissat B."/>
            <person name="Grigoriev I.V."/>
            <person name="Martin F.M."/>
            <person name="Perotto S."/>
        </authorList>
    </citation>
    <scope>NUCLEOTIDE SEQUENCE [LARGE SCALE GENOMIC DNA]</scope>
    <source>
        <strain evidence="2 3">ATCC 22711</strain>
    </source>
</reference>
<evidence type="ECO:0000256" key="1">
    <source>
        <dbReference type="SAM" id="MobiDB-lite"/>
    </source>
</evidence>
<dbReference type="GeneID" id="36575499"/>
<accession>A0A2T3B529</accession>
<evidence type="ECO:0000313" key="2">
    <source>
        <dbReference type="EMBL" id="PSS21843.1"/>
    </source>
</evidence>
<sequence>MEVHHDHDRNPPSKVARSLRTNPFKLPTSVSPRVQLVNGIIDRAEEYRMILVKGTPACGKTTTMRLVANELLARHSGEKPVHIITGWGREAVEKAGGWDDYLMQVTGIGDSWITRPAYLLFDEAQESYWDTTLWSVFLKGIDPFIAAECPCVISFASYGSPGRGNPGFYKQKYFMIPMTFGPRQLISMRAEEPFNEEAMDCDDEDVLGLLLDAEEATNVMKKYMNATGSPPLSKDLMDELFLISNGHVGCLTALMGVLGQAAELEHQRRHDHQLELDAVREGLFNHPDRLFRYLKHAPFMRGMPNDDILQRQGVATVFKRAIACDEVIADDFKDTKEVETLDMIWRNGWLYAQKINYRVQYMFPSSIHRWFCSYMLHQKVPAGVIHFTTALDLAIGAIRGFIPRHLSEPPRSSAGGTLPLEDQYQKEFYRSFYTQLDGQVLISPEYIAKKDKGGGTIDFLVSAKKWGFELLRNRDKLVEHMERFKPGGAYYSMITSNTMQHYVVLDLLTSKPRKSRPEYRDHLYHVVFSNDYRDVSIIDGSDLQTITSFTLSENSNPLA</sequence>
<dbReference type="STRING" id="857342.A0A2T3B529"/>
<dbReference type="Proteomes" id="UP000241818">
    <property type="component" value="Unassembled WGS sequence"/>
</dbReference>
<dbReference type="EMBL" id="KZ679009">
    <property type="protein sequence ID" value="PSS21843.1"/>
    <property type="molecule type" value="Genomic_DNA"/>
</dbReference>